<evidence type="ECO:0000256" key="1">
    <source>
        <dbReference type="SAM" id="MobiDB-lite"/>
    </source>
</evidence>
<feature type="compositionally biased region" description="Pro residues" evidence="1">
    <location>
        <begin position="316"/>
        <end position="325"/>
    </location>
</feature>
<dbReference type="EMBL" id="JBELQE010000033">
    <property type="protein sequence ID" value="MER2249390.1"/>
    <property type="molecule type" value="Genomic_DNA"/>
</dbReference>
<evidence type="ECO:0000313" key="2">
    <source>
        <dbReference type="EMBL" id="MER2249390.1"/>
    </source>
</evidence>
<protein>
    <submittedName>
        <fullName evidence="2">Cellulose biosynthesis protein BcsN</fullName>
    </submittedName>
</protein>
<dbReference type="InterPro" id="IPR031482">
    <property type="entry name" value="CBP_BcsN"/>
</dbReference>
<sequence>MGLKLALLCLALPACTATQDRPSASRAMPDGFFSALDTRPPAKSGPLMSLPRSGAVTNVDETTYANGRRQRISLDGPNSRSRIEIMLRTGERGGLPMDKPTRAGIAGELAQLASEGSYRIVRRPIRNRYGQFGVALSARCAYAWQWIDNLRDYDRGLGWTGGEVAASLRVEHCHRDSTTPELLLADLERLTIRTGFSQDAAPWSPRPRRRIVRAAEPQESAPTPVPASAGISPLPAPAPVAVNSSRTLVTAAPERPPQYLTGEVARTQAGAAAGEVGQSFAVPRPSGQGGTSLDQPRFLSERVTASADRGAGGTAAPPPPVPVQAPRPERLSADVPAQAYRGPVPPPFGW</sequence>
<reference evidence="2 3" key="1">
    <citation type="submission" date="2024-06" db="EMBL/GenBank/DDBJ databases">
        <authorList>
            <person name="Campbell A.G."/>
        </authorList>
    </citation>
    <scope>NUCLEOTIDE SEQUENCE [LARGE SCALE GENOMIC DNA]</scope>
    <source>
        <strain evidence="2 3">EM12</strain>
    </source>
</reference>
<gene>
    <name evidence="2" type="primary">bcsN</name>
    <name evidence="2" type="ORF">ABS772_05620</name>
</gene>
<keyword evidence="3" id="KW-1185">Reference proteome</keyword>
<proteinExistence type="predicted"/>
<evidence type="ECO:0000313" key="3">
    <source>
        <dbReference type="Proteomes" id="UP001480955"/>
    </source>
</evidence>
<dbReference type="Proteomes" id="UP001480955">
    <property type="component" value="Unassembled WGS sequence"/>
</dbReference>
<organism evidence="2 3">
    <name type="scientific">Methylorubrum podarium</name>
    <dbReference type="NCBI Taxonomy" id="200476"/>
    <lineage>
        <taxon>Bacteria</taxon>
        <taxon>Pseudomonadati</taxon>
        <taxon>Pseudomonadota</taxon>
        <taxon>Alphaproteobacteria</taxon>
        <taxon>Hyphomicrobiales</taxon>
        <taxon>Methylobacteriaceae</taxon>
        <taxon>Methylorubrum</taxon>
    </lineage>
</organism>
<feature type="region of interest" description="Disordered" evidence="1">
    <location>
        <begin position="302"/>
        <end position="350"/>
    </location>
</feature>
<comment type="caution">
    <text evidence="2">The sequence shown here is derived from an EMBL/GenBank/DDBJ whole genome shotgun (WGS) entry which is preliminary data.</text>
</comment>
<accession>A0ABV1QJ17</accession>
<dbReference type="RefSeq" id="WP_350392885.1">
    <property type="nucleotide sequence ID" value="NZ_JBELQE010000033.1"/>
</dbReference>
<dbReference type="Pfam" id="PF17038">
    <property type="entry name" value="CBP_BcsN"/>
    <property type="match status" value="1"/>
</dbReference>
<name>A0ABV1QJ17_9HYPH</name>